<dbReference type="CDD" id="cd05825">
    <property type="entry name" value="LbH_wcaF_like"/>
    <property type="match status" value="1"/>
</dbReference>
<dbReference type="PANTHER" id="PTHR23416:SF23">
    <property type="entry name" value="ACETYLTRANSFERASE C18B11.09C-RELATED"/>
    <property type="match status" value="1"/>
</dbReference>
<evidence type="ECO:0000256" key="2">
    <source>
        <dbReference type="ARBA" id="ARBA00022679"/>
    </source>
</evidence>
<comment type="similarity">
    <text evidence="1">Belongs to the transferase hexapeptide repeat family.</text>
</comment>
<dbReference type="RefSeq" id="WP_127052364.1">
    <property type="nucleotide sequence ID" value="NZ_RSCM01000002.1"/>
</dbReference>
<dbReference type="GO" id="GO:0005829">
    <property type="term" value="C:cytosol"/>
    <property type="evidence" value="ECO:0007669"/>
    <property type="project" value="TreeGrafter"/>
</dbReference>
<name>A0A3S1CBP9_ANAVA</name>
<comment type="caution">
    <text evidence="3">The sequence shown here is derived from an EMBL/GenBank/DDBJ whole genome shotgun (WGS) entry which is preliminary data.</text>
</comment>
<sequence>MRLDNYTVGNYTPGAPYLQQLLWYFLGSPLVESYLLPISSVKIGILRIFGASIGKGVRIKPGVRIKFPWRLNIGNYVWIGENTWIDNLAPVVIGNHVCLSQGVYLCTGNHDWNHLDFQLIPAPIHIEESSWIAAKSVIGPGVTIGRGAVLILGSVTGKSLESMMIYAGNPAQPIKKRKMGQQAEVSLRIPAKDE</sequence>
<dbReference type="GO" id="GO:0008374">
    <property type="term" value="F:O-acyltransferase activity"/>
    <property type="evidence" value="ECO:0007669"/>
    <property type="project" value="TreeGrafter"/>
</dbReference>
<dbReference type="GO" id="GO:0031470">
    <property type="term" value="C:carboxysome"/>
    <property type="evidence" value="ECO:0007669"/>
    <property type="project" value="UniProtKB-ARBA"/>
</dbReference>
<reference evidence="3 4" key="1">
    <citation type="journal article" date="2019" name="Genome Biol. Evol.">
        <title>Day and night: Metabolic profiles and evolutionary relationships of six axenic non-marine cyanobacteria.</title>
        <authorList>
            <person name="Will S.E."/>
            <person name="Henke P."/>
            <person name="Boedeker C."/>
            <person name="Huang S."/>
            <person name="Brinkmann H."/>
            <person name="Rohde M."/>
            <person name="Jarek M."/>
            <person name="Friedl T."/>
            <person name="Seufert S."/>
            <person name="Schumacher M."/>
            <person name="Overmann J."/>
            <person name="Neumann-Schaal M."/>
            <person name="Petersen J."/>
        </authorList>
    </citation>
    <scope>NUCLEOTIDE SEQUENCE [LARGE SCALE GENOMIC DNA]</scope>
    <source>
        <strain evidence="3 4">SAG 1403-4b</strain>
    </source>
</reference>
<dbReference type="EMBL" id="RSCM01000002">
    <property type="protein sequence ID" value="RUS98767.1"/>
    <property type="molecule type" value="Genomic_DNA"/>
</dbReference>
<dbReference type="NCBIfam" id="NF007797">
    <property type="entry name" value="PRK10502.1"/>
    <property type="match status" value="1"/>
</dbReference>
<dbReference type="SUPFAM" id="SSF51161">
    <property type="entry name" value="Trimeric LpxA-like enzymes"/>
    <property type="match status" value="1"/>
</dbReference>
<gene>
    <name evidence="3" type="ORF">DSM107003_07860</name>
</gene>
<evidence type="ECO:0000313" key="4">
    <source>
        <dbReference type="Proteomes" id="UP000276103"/>
    </source>
</evidence>
<dbReference type="GO" id="GO:0043886">
    <property type="term" value="F:structural constituent of carboxysome shell"/>
    <property type="evidence" value="ECO:0007669"/>
    <property type="project" value="UniProtKB-ARBA"/>
</dbReference>
<dbReference type="OrthoDB" id="9801697at2"/>
<dbReference type="PANTHER" id="PTHR23416">
    <property type="entry name" value="SIALIC ACID SYNTHASE-RELATED"/>
    <property type="match status" value="1"/>
</dbReference>
<evidence type="ECO:0000256" key="1">
    <source>
        <dbReference type="ARBA" id="ARBA00007274"/>
    </source>
</evidence>
<dbReference type="AlphaFoldDB" id="A0A3S1CBP9"/>
<accession>A0A3S1CBP9</accession>
<dbReference type="InterPro" id="IPR051159">
    <property type="entry name" value="Hexapeptide_acetyltransf"/>
</dbReference>
<protein>
    <submittedName>
        <fullName evidence="3">Colanic acid biosynthesis acetyltransferase WcaF</fullName>
    </submittedName>
</protein>
<keyword evidence="4" id="KW-1185">Reference proteome</keyword>
<dbReference type="InterPro" id="IPR011004">
    <property type="entry name" value="Trimer_LpxA-like_sf"/>
</dbReference>
<organism evidence="3 4">
    <name type="scientific">Trichormus variabilis SAG 1403-4b</name>
    <dbReference type="NCBI Taxonomy" id="447716"/>
    <lineage>
        <taxon>Bacteria</taxon>
        <taxon>Bacillati</taxon>
        <taxon>Cyanobacteriota</taxon>
        <taxon>Cyanophyceae</taxon>
        <taxon>Nostocales</taxon>
        <taxon>Nostocaceae</taxon>
        <taxon>Trichormus</taxon>
    </lineage>
</organism>
<evidence type="ECO:0000313" key="3">
    <source>
        <dbReference type="EMBL" id="RUS98767.1"/>
    </source>
</evidence>
<keyword evidence="2 3" id="KW-0808">Transferase</keyword>
<dbReference type="Gene3D" id="2.160.10.10">
    <property type="entry name" value="Hexapeptide repeat proteins"/>
    <property type="match status" value="1"/>
</dbReference>
<proteinExistence type="inferred from homology"/>
<dbReference type="Proteomes" id="UP000276103">
    <property type="component" value="Unassembled WGS sequence"/>
</dbReference>